<dbReference type="EMBL" id="QKWP01001696">
    <property type="protein sequence ID" value="RIB07212.1"/>
    <property type="molecule type" value="Genomic_DNA"/>
</dbReference>
<keyword evidence="2" id="KW-1185">Reference proteome</keyword>
<gene>
    <name evidence="1" type="ORF">C2G38_2114385</name>
</gene>
<name>A0A397UAD3_9GLOM</name>
<evidence type="ECO:0000313" key="1">
    <source>
        <dbReference type="EMBL" id="RIB07212.1"/>
    </source>
</evidence>
<proteinExistence type="predicted"/>
<accession>A0A397UAD3</accession>
<evidence type="ECO:0000313" key="2">
    <source>
        <dbReference type="Proteomes" id="UP000266673"/>
    </source>
</evidence>
<dbReference type="AlphaFoldDB" id="A0A397UAD3"/>
<comment type="caution">
    <text evidence="1">The sequence shown here is derived from an EMBL/GenBank/DDBJ whole genome shotgun (WGS) entry which is preliminary data.</text>
</comment>
<reference evidence="1 2" key="1">
    <citation type="submission" date="2018-06" db="EMBL/GenBank/DDBJ databases">
        <title>Comparative genomics reveals the genomic features of Rhizophagus irregularis, R. cerebriforme, R. diaphanum and Gigaspora rosea, and their symbiotic lifestyle signature.</title>
        <authorList>
            <person name="Morin E."/>
            <person name="San Clemente H."/>
            <person name="Chen E.C.H."/>
            <person name="De La Providencia I."/>
            <person name="Hainaut M."/>
            <person name="Kuo A."/>
            <person name="Kohler A."/>
            <person name="Murat C."/>
            <person name="Tang N."/>
            <person name="Roy S."/>
            <person name="Loubradou J."/>
            <person name="Henrissat B."/>
            <person name="Grigoriev I.V."/>
            <person name="Corradi N."/>
            <person name="Roux C."/>
            <person name="Martin F.M."/>
        </authorList>
    </citation>
    <scope>NUCLEOTIDE SEQUENCE [LARGE SCALE GENOMIC DNA]</scope>
    <source>
        <strain evidence="1 2">DAOM 194757</strain>
    </source>
</reference>
<organism evidence="1 2">
    <name type="scientific">Gigaspora rosea</name>
    <dbReference type="NCBI Taxonomy" id="44941"/>
    <lineage>
        <taxon>Eukaryota</taxon>
        <taxon>Fungi</taxon>
        <taxon>Fungi incertae sedis</taxon>
        <taxon>Mucoromycota</taxon>
        <taxon>Glomeromycotina</taxon>
        <taxon>Glomeromycetes</taxon>
        <taxon>Diversisporales</taxon>
        <taxon>Gigasporaceae</taxon>
        <taxon>Gigaspora</taxon>
    </lineage>
</organism>
<sequence>MRIFLHDSVEKNLLFFLRMLNLNELMNVQRKFDKLSSLIYSLTTTENIYQLHSVLELLKWIRLWNIMKTCLRKLVKL</sequence>
<protein>
    <submittedName>
        <fullName evidence="1">Uncharacterized protein</fullName>
    </submittedName>
</protein>
<dbReference type="Proteomes" id="UP000266673">
    <property type="component" value="Unassembled WGS sequence"/>
</dbReference>